<evidence type="ECO:0000256" key="3">
    <source>
        <dbReference type="SAM" id="Phobius"/>
    </source>
</evidence>
<gene>
    <name evidence="6" type="ORF">PXEA_LOCUS36</name>
</gene>
<dbReference type="InterPro" id="IPR042099">
    <property type="entry name" value="ANL_N_sf"/>
</dbReference>
<feature type="transmembrane region" description="Helical" evidence="3">
    <location>
        <begin position="177"/>
        <end position="199"/>
    </location>
</feature>
<organism evidence="6 7">
    <name type="scientific">Protopolystoma xenopodis</name>
    <dbReference type="NCBI Taxonomy" id="117903"/>
    <lineage>
        <taxon>Eukaryota</taxon>
        <taxon>Metazoa</taxon>
        <taxon>Spiralia</taxon>
        <taxon>Lophotrochozoa</taxon>
        <taxon>Platyhelminthes</taxon>
        <taxon>Monogenea</taxon>
        <taxon>Polyopisthocotylea</taxon>
        <taxon>Polystomatidea</taxon>
        <taxon>Polystomatidae</taxon>
        <taxon>Protopolystoma</taxon>
    </lineage>
</organism>
<keyword evidence="3" id="KW-1133">Transmembrane helix</keyword>
<dbReference type="AlphaFoldDB" id="A0A448W9Q6"/>
<dbReference type="OrthoDB" id="10253869at2759"/>
<dbReference type="InterPro" id="IPR000873">
    <property type="entry name" value="AMP-dep_synth/lig_dom"/>
</dbReference>
<keyword evidence="3" id="KW-0472">Membrane</keyword>
<evidence type="ECO:0000256" key="2">
    <source>
        <dbReference type="ARBA" id="ARBA00013275"/>
    </source>
</evidence>
<proteinExistence type="inferred from homology"/>
<name>A0A448W9Q6_9PLAT</name>
<dbReference type="GO" id="GO:0003987">
    <property type="term" value="F:acetate-CoA ligase activity"/>
    <property type="evidence" value="ECO:0007669"/>
    <property type="project" value="UniProtKB-EC"/>
</dbReference>
<comment type="similarity">
    <text evidence="1">Belongs to the ATP-dependent AMP-binding enzyme family.</text>
</comment>
<evidence type="ECO:0000259" key="5">
    <source>
        <dbReference type="Pfam" id="PF16177"/>
    </source>
</evidence>
<keyword evidence="7" id="KW-1185">Reference proteome</keyword>
<evidence type="ECO:0000313" key="7">
    <source>
        <dbReference type="Proteomes" id="UP000784294"/>
    </source>
</evidence>
<dbReference type="Gene3D" id="3.40.50.12780">
    <property type="entry name" value="N-terminal domain of ligase-like"/>
    <property type="match status" value="1"/>
</dbReference>
<comment type="caution">
    <text evidence="6">The sequence shown here is derived from an EMBL/GenBank/DDBJ whole genome shotgun (WGS) entry which is preliminary data.</text>
</comment>
<dbReference type="GO" id="GO:0006085">
    <property type="term" value="P:acetyl-CoA biosynthetic process"/>
    <property type="evidence" value="ECO:0007669"/>
    <property type="project" value="TreeGrafter"/>
</dbReference>
<dbReference type="PANTHER" id="PTHR24095">
    <property type="entry name" value="ACETYL-COENZYME A SYNTHETASE"/>
    <property type="match status" value="1"/>
</dbReference>
<dbReference type="Pfam" id="PF16177">
    <property type="entry name" value="ACAS_N"/>
    <property type="match status" value="1"/>
</dbReference>
<accession>A0A448W9Q6</accession>
<dbReference type="EMBL" id="CAAALY010000080">
    <property type="protein sequence ID" value="VEL06596.1"/>
    <property type="molecule type" value="Genomic_DNA"/>
</dbReference>
<dbReference type="SUPFAM" id="SSF56801">
    <property type="entry name" value="Acetyl-CoA synthetase-like"/>
    <property type="match status" value="1"/>
</dbReference>
<feature type="domain" description="AMP-dependent synthetase/ligase" evidence="4">
    <location>
        <begin position="158"/>
        <end position="221"/>
    </location>
</feature>
<protein>
    <recommendedName>
        <fullName evidence="2">acetate--CoA ligase</fullName>
        <ecNumber evidence="2">6.2.1.1</ecNumber>
    </recommendedName>
</protein>
<evidence type="ECO:0000259" key="4">
    <source>
        <dbReference type="Pfam" id="PF00501"/>
    </source>
</evidence>
<dbReference type="Pfam" id="PF00501">
    <property type="entry name" value="AMP-binding"/>
    <property type="match status" value="1"/>
</dbReference>
<reference evidence="6" key="1">
    <citation type="submission" date="2018-11" db="EMBL/GenBank/DDBJ databases">
        <authorList>
            <consortium name="Pathogen Informatics"/>
        </authorList>
    </citation>
    <scope>NUCLEOTIDE SEQUENCE</scope>
</reference>
<dbReference type="Proteomes" id="UP000784294">
    <property type="component" value="Unassembled WGS sequence"/>
</dbReference>
<dbReference type="PANTHER" id="PTHR24095:SF244">
    <property type="entry name" value="ACETYL-COENZYME A SYNTHETASE"/>
    <property type="match status" value="1"/>
</dbReference>
<dbReference type="EC" id="6.2.1.1" evidence="2"/>
<evidence type="ECO:0000313" key="6">
    <source>
        <dbReference type="EMBL" id="VEL06596.1"/>
    </source>
</evidence>
<sequence length="221" mass="25330">MNKLLTITEPDNIKKLPSVYFPSDKASRTAHIGSMKQYDELYRESLLEPETFWLKYALKYYWATPPPKNSILRYNFDIRKGKISVEWFAGGKTNMCFNALDRHMQNNSQKIAFYWEGNYPGDRKSITYESLLHKVWFINSAQYLTSLFSPVKISDLRAVCHFGQSLRYLGISKGDRVAIYMPMVLEAIIAMLACARIGAVHSVIFGGYSADSLAQRIIDAE</sequence>
<evidence type="ECO:0000256" key="1">
    <source>
        <dbReference type="ARBA" id="ARBA00006432"/>
    </source>
</evidence>
<feature type="domain" description="Acetyl-coenzyme A synthetase N-terminal" evidence="5">
    <location>
        <begin position="38"/>
        <end position="99"/>
    </location>
</feature>
<dbReference type="InterPro" id="IPR032387">
    <property type="entry name" value="ACAS_N"/>
</dbReference>
<keyword evidence="3" id="KW-0812">Transmembrane</keyword>